<reference evidence="1 2" key="1">
    <citation type="submission" date="2019-08" db="EMBL/GenBank/DDBJ databases">
        <title>Draft genome sequences of two oriental melons (Cucumis melo L. var makuwa).</title>
        <authorList>
            <person name="Kwon S.-Y."/>
        </authorList>
    </citation>
    <scope>NUCLEOTIDE SEQUENCE [LARGE SCALE GENOMIC DNA]</scope>
    <source>
        <strain evidence="2">cv. SW 3</strain>
        <tissue evidence="1">Leaf</tissue>
    </source>
</reference>
<dbReference type="AlphaFoldDB" id="A0A5A7UHU0"/>
<accession>A0A5A7UHU0</accession>
<evidence type="ECO:0000313" key="2">
    <source>
        <dbReference type="Proteomes" id="UP000321393"/>
    </source>
</evidence>
<gene>
    <name evidence="1" type="ORF">E6C27_scaffold221G00830</name>
</gene>
<dbReference type="EMBL" id="SSTE01008534">
    <property type="protein sequence ID" value="KAA0055503.1"/>
    <property type="molecule type" value="Genomic_DNA"/>
</dbReference>
<comment type="caution">
    <text evidence="1">The sequence shown here is derived from an EMBL/GenBank/DDBJ whole genome shotgun (WGS) entry which is preliminary data.</text>
</comment>
<name>A0A5A7UHU0_CUCMM</name>
<evidence type="ECO:0000313" key="1">
    <source>
        <dbReference type="EMBL" id="KAA0055503.1"/>
    </source>
</evidence>
<sequence length="247" mass="27931">MYYCRSRLGLAEVEELQWQRLGFVRRHTGRRMTRCGGWSSKLRWLSLDDKRWVVVDRSCGRQRLQRTVEAAVVEAAVVEARLAEVACSCEMRKKKKKKMREASCGCPTYKPNPSQANERVEFHVQDLDSVPKGTTYLLTLKRVGVNFVLHPIFLAIHPILPLKKEAYWVSVVEFSSYSSGSVERTYQSRDPEGYTYQSSDPEGCTYQSSALEGCTYQSSAPEGCTYQSSAPEGCTYQSGALEGCTYP</sequence>
<proteinExistence type="predicted"/>
<protein>
    <submittedName>
        <fullName evidence="1">NBS-LRR type resistance protein</fullName>
    </submittedName>
</protein>
<organism evidence="1 2">
    <name type="scientific">Cucumis melo var. makuwa</name>
    <name type="common">Oriental melon</name>
    <dbReference type="NCBI Taxonomy" id="1194695"/>
    <lineage>
        <taxon>Eukaryota</taxon>
        <taxon>Viridiplantae</taxon>
        <taxon>Streptophyta</taxon>
        <taxon>Embryophyta</taxon>
        <taxon>Tracheophyta</taxon>
        <taxon>Spermatophyta</taxon>
        <taxon>Magnoliopsida</taxon>
        <taxon>eudicotyledons</taxon>
        <taxon>Gunneridae</taxon>
        <taxon>Pentapetalae</taxon>
        <taxon>rosids</taxon>
        <taxon>fabids</taxon>
        <taxon>Cucurbitales</taxon>
        <taxon>Cucurbitaceae</taxon>
        <taxon>Benincaseae</taxon>
        <taxon>Cucumis</taxon>
    </lineage>
</organism>
<dbReference type="Proteomes" id="UP000321393">
    <property type="component" value="Unassembled WGS sequence"/>
</dbReference>